<accession>A0A6H1ZC74</accession>
<name>A0A6H1ZC74_9ZZZZ</name>
<organism evidence="2">
    <name type="scientific">viral metagenome</name>
    <dbReference type="NCBI Taxonomy" id="1070528"/>
    <lineage>
        <taxon>unclassified sequences</taxon>
        <taxon>metagenomes</taxon>
        <taxon>organismal metagenomes</taxon>
    </lineage>
</organism>
<proteinExistence type="predicted"/>
<evidence type="ECO:0000313" key="3">
    <source>
        <dbReference type="EMBL" id="QJH94329.1"/>
    </source>
</evidence>
<protein>
    <submittedName>
        <fullName evidence="2">Uncharacterized protein</fullName>
    </submittedName>
</protein>
<dbReference type="EMBL" id="MT143984">
    <property type="protein sequence ID" value="QJA45031.1"/>
    <property type="molecule type" value="Genomic_DNA"/>
</dbReference>
<feature type="region of interest" description="Disordered" evidence="1">
    <location>
        <begin position="55"/>
        <end position="81"/>
    </location>
</feature>
<evidence type="ECO:0000313" key="2">
    <source>
        <dbReference type="EMBL" id="QJA45031.1"/>
    </source>
</evidence>
<reference evidence="2" key="1">
    <citation type="submission" date="2020-03" db="EMBL/GenBank/DDBJ databases">
        <title>The deep terrestrial virosphere.</title>
        <authorList>
            <person name="Holmfeldt K."/>
            <person name="Nilsson E."/>
            <person name="Simone D."/>
            <person name="Lopez-Fernandez M."/>
            <person name="Wu X."/>
            <person name="de Brujin I."/>
            <person name="Lundin D."/>
            <person name="Andersson A."/>
            <person name="Bertilsson S."/>
            <person name="Dopson M."/>
        </authorList>
    </citation>
    <scope>NUCLEOTIDE SEQUENCE</scope>
    <source>
        <strain evidence="2">TM448A00171</strain>
        <strain evidence="3">TM448B00200</strain>
    </source>
</reference>
<dbReference type="AlphaFoldDB" id="A0A6H1ZC74"/>
<evidence type="ECO:0000256" key="1">
    <source>
        <dbReference type="SAM" id="MobiDB-lite"/>
    </source>
</evidence>
<sequence>MDKKLLEKLPENVRIRLFEINPKLEELEKIKHELHALEMEEMAAKHKELREEAERRVKAQNKPRITTANTGPFPMATGGYN</sequence>
<dbReference type="EMBL" id="MT144599">
    <property type="protein sequence ID" value="QJH94329.1"/>
    <property type="molecule type" value="Genomic_DNA"/>
</dbReference>
<gene>
    <name evidence="2" type="ORF">TM448A00171_0050</name>
    <name evidence="3" type="ORF">TM448B00200_0036</name>
</gene>